<gene>
    <name evidence="2" type="ORF">GCM10007380_03480</name>
</gene>
<dbReference type="Proteomes" id="UP000626244">
    <property type="component" value="Unassembled WGS sequence"/>
</dbReference>
<protein>
    <submittedName>
        <fullName evidence="2">Uncharacterized protein</fullName>
    </submittedName>
</protein>
<keyword evidence="1" id="KW-0812">Transmembrane</keyword>
<dbReference type="AlphaFoldDB" id="A0A8J3ACE9"/>
<dbReference type="RefSeq" id="WP_087998647.1">
    <property type="nucleotide sequence ID" value="NZ_BMHB01000001.1"/>
</dbReference>
<keyword evidence="1" id="KW-1133">Transmembrane helix</keyword>
<comment type="caution">
    <text evidence="2">The sequence shown here is derived from an EMBL/GenBank/DDBJ whole genome shotgun (WGS) entry which is preliminary data.</text>
</comment>
<evidence type="ECO:0000313" key="3">
    <source>
        <dbReference type="Proteomes" id="UP000626244"/>
    </source>
</evidence>
<accession>A0A8J3ACE9</accession>
<name>A0A8J3ACE9_9BACI</name>
<keyword evidence="1" id="KW-0472">Membrane</keyword>
<feature type="transmembrane region" description="Helical" evidence="1">
    <location>
        <begin position="7"/>
        <end position="40"/>
    </location>
</feature>
<evidence type="ECO:0000313" key="2">
    <source>
        <dbReference type="EMBL" id="GGI10573.1"/>
    </source>
</evidence>
<evidence type="ECO:0000256" key="1">
    <source>
        <dbReference type="SAM" id="Phobius"/>
    </source>
</evidence>
<sequence length="59" mass="6539">MDSITLILILIAGVILFTILKSFFKAIVFVVLILLIYYGLMYLLDGSVQSSISTISKLL</sequence>
<proteinExistence type="predicted"/>
<keyword evidence="3" id="KW-1185">Reference proteome</keyword>
<dbReference type="EMBL" id="BMHB01000001">
    <property type="protein sequence ID" value="GGI10573.1"/>
    <property type="molecule type" value="Genomic_DNA"/>
</dbReference>
<organism evidence="2 3">
    <name type="scientific">Gottfriedia solisilvae</name>
    <dbReference type="NCBI Taxonomy" id="1516104"/>
    <lineage>
        <taxon>Bacteria</taxon>
        <taxon>Bacillati</taxon>
        <taxon>Bacillota</taxon>
        <taxon>Bacilli</taxon>
        <taxon>Bacillales</taxon>
        <taxon>Bacillaceae</taxon>
        <taxon>Gottfriedia</taxon>
    </lineage>
</organism>
<reference evidence="3" key="1">
    <citation type="journal article" date="2019" name="Int. J. Syst. Evol. Microbiol.">
        <title>The Global Catalogue of Microorganisms (GCM) 10K type strain sequencing project: providing services to taxonomists for standard genome sequencing and annotation.</title>
        <authorList>
            <consortium name="The Broad Institute Genomics Platform"/>
            <consortium name="The Broad Institute Genome Sequencing Center for Infectious Disease"/>
            <person name="Wu L."/>
            <person name="Ma J."/>
        </authorList>
    </citation>
    <scope>NUCLEOTIDE SEQUENCE [LARGE SCALE GENOMIC DNA]</scope>
    <source>
        <strain evidence="3">CGMCC 1.14993</strain>
    </source>
</reference>